<dbReference type="SMART" id="SM00895">
    <property type="entry name" value="FCD"/>
    <property type="match status" value="1"/>
</dbReference>
<dbReference type="Proteomes" id="UP001224674">
    <property type="component" value="Chromosome"/>
</dbReference>
<dbReference type="PANTHER" id="PTHR43537">
    <property type="entry name" value="TRANSCRIPTIONAL REGULATOR, GNTR FAMILY"/>
    <property type="match status" value="1"/>
</dbReference>
<dbReference type="PRINTS" id="PR00035">
    <property type="entry name" value="HTHGNTR"/>
</dbReference>
<dbReference type="Gene3D" id="1.20.120.530">
    <property type="entry name" value="GntR ligand-binding domain-like"/>
    <property type="match status" value="1"/>
</dbReference>
<dbReference type="RefSeq" id="WP_279674704.1">
    <property type="nucleotide sequence ID" value="NZ_CP122566.1"/>
</dbReference>
<evidence type="ECO:0000256" key="2">
    <source>
        <dbReference type="ARBA" id="ARBA00023125"/>
    </source>
</evidence>
<dbReference type="GO" id="GO:0003700">
    <property type="term" value="F:DNA-binding transcription factor activity"/>
    <property type="evidence" value="ECO:0007669"/>
    <property type="project" value="InterPro"/>
</dbReference>
<keyword evidence="1" id="KW-0805">Transcription regulation</keyword>
<feature type="domain" description="HTH gntR-type" evidence="4">
    <location>
        <begin position="1"/>
        <end position="62"/>
    </location>
</feature>
<dbReference type="InterPro" id="IPR008920">
    <property type="entry name" value="TF_FadR/GntR_C"/>
</dbReference>
<evidence type="ECO:0000313" key="5">
    <source>
        <dbReference type="EMBL" id="WGH92765.1"/>
    </source>
</evidence>
<organism evidence="5 6">
    <name type="scientific">Auritidibacter ignavus</name>
    <dbReference type="NCBI Taxonomy" id="678932"/>
    <lineage>
        <taxon>Bacteria</taxon>
        <taxon>Bacillati</taxon>
        <taxon>Actinomycetota</taxon>
        <taxon>Actinomycetes</taxon>
        <taxon>Micrococcales</taxon>
        <taxon>Micrococcaceae</taxon>
        <taxon>Auritidibacter</taxon>
    </lineage>
</organism>
<proteinExistence type="predicted"/>
<protein>
    <submittedName>
        <fullName evidence="5">GntR family transcriptional regulator</fullName>
    </submittedName>
</protein>
<evidence type="ECO:0000313" key="6">
    <source>
        <dbReference type="Proteomes" id="UP001224674"/>
    </source>
</evidence>
<dbReference type="CDD" id="cd07377">
    <property type="entry name" value="WHTH_GntR"/>
    <property type="match status" value="1"/>
</dbReference>
<dbReference type="Pfam" id="PF00392">
    <property type="entry name" value="GntR"/>
    <property type="match status" value="1"/>
</dbReference>
<gene>
    <name evidence="5" type="ORF">QDX21_10740</name>
</gene>
<dbReference type="PROSITE" id="PS50949">
    <property type="entry name" value="HTH_GNTR"/>
    <property type="match status" value="1"/>
</dbReference>
<accession>A0AAJ6AG91</accession>
<keyword evidence="6" id="KW-1185">Reference proteome</keyword>
<dbReference type="AlphaFoldDB" id="A0AAJ6AG91"/>
<sequence length="199" mass="22353">MEEKILQLILDGEIRPGEWLRETDLATRLGVSRTPVRNAIAKLASTGVVVFHPNRGAQVRHYTVDDVVEIYESRALVESFVTGLVAEVIAPPRLEQLRELSDQMRVAEDGERARLNGLFHRAILAVRADHPLVGAAQNLVIPLLLHQVMASYGPAATERSMCQHEEIIDALEHRDRAWAESAMRTHILFGLNQYRQHAS</sequence>
<evidence type="ECO:0000256" key="3">
    <source>
        <dbReference type="ARBA" id="ARBA00023163"/>
    </source>
</evidence>
<dbReference type="GO" id="GO:0003677">
    <property type="term" value="F:DNA binding"/>
    <property type="evidence" value="ECO:0007669"/>
    <property type="project" value="UniProtKB-KW"/>
</dbReference>
<dbReference type="InterPro" id="IPR036388">
    <property type="entry name" value="WH-like_DNA-bd_sf"/>
</dbReference>
<dbReference type="SUPFAM" id="SSF48008">
    <property type="entry name" value="GntR ligand-binding domain-like"/>
    <property type="match status" value="1"/>
</dbReference>
<dbReference type="InterPro" id="IPR000524">
    <property type="entry name" value="Tscrpt_reg_HTH_GntR"/>
</dbReference>
<reference evidence="5 6" key="1">
    <citation type="submission" date="2023-03" db="EMBL/GenBank/DDBJ databases">
        <title>Complete genome sequences of several Auritidibacter ignavus strains isolated from ear infections.</title>
        <authorList>
            <person name="Baehr T."/>
            <person name="Baumhoegger A.M."/>
        </authorList>
    </citation>
    <scope>NUCLEOTIDE SEQUENCE [LARGE SCALE GENOMIC DNA]</scope>
    <source>
        <strain evidence="5 6">BABAE-6</strain>
    </source>
</reference>
<dbReference type="SMART" id="SM00345">
    <property type="entry name" value="HTH_GNTR"/>
    <property type="match status" value="1"/>
</dbReference>
<name>A0AAJ6AG91_9MICC</name>
<dbReference type="PANTHER" id="PTHR43537:SF24">
    <property type="entry name" value="GLUCONATE OPERON TRANSCRIPTIONAL REPRESSOR"/>
    <property type="match status" value="1"/>
</dbReference>
<dbReference type="InterPro" id="IPR011711">
    <property type="entry name" value="GntR_C"/>
</dbReference>
<dbReference type="EMBL" id="CP122566">
    <property type="protein sequence ID" value="WGH92765.1"/>
    <property type="molecule type" value="Genomic_DNA"/>
</dbReference>
<keyword evidence="2" id="KW-0238">DNA-binding</keyword>
<dbReference type="SUPFAM" id="SSF46785">
    <property type="entry name" value="Winged helix' DNA-binding domain"/>
    <property type="match status" value="1"/>
</dbReference>
<dbReference type="Gene3D" id="1.10.10.10">
    <property type="entry name" value="Winged helix-like DNA-binding domain superfamily/Winged helix DNA-binding domain"/>
    <property type="match status" value="1"/>
</dbReference>
<keyword evidence="3" id="KW-0804">Transcription</keyword>
<dbReference type="InterPro" id="IPR036390">
    <property type="entry name" value="WH_DNA-bd_sf"/>
</dbReference>
<dbReference type="Pfam" id="PF07729">
    <property type="entry name" value="FCD"/>
    <property type="match status" value="1"/>
</dbReference>
<evidence type="ECO:0000259" key="4">
    <source>
        <dbReference type="PROSITE" id="PS50949"/>
    </source>
</evidence>
<evidence type="ECO:0000256" key="1">
    <source>
        <dbReference type="ARBA" id="ARBA00023015"/>
    </source>
</evidence>